<name>A0ABV8AZC5_9BACI</name>
<comment type="similarity">
    <text evidence="2">Belongs to the glycosyltransferase group 1 family. Glycosyltransferase 4 subfamily.</text>
</comment>
<feature type="domain" description="Glycosyl transferase family 1" evidence="5">
    <location>
        <begin position="601"/>
        <end position="768"/>
    </location>
</feature>
<sequence length="801" mass="93083">MKKHQLIVIHAHFPYLYKTSESYCDETLLFEDMIQWYIPLLRHLNTKTIPPCTITFSPIVLEIWDHPMFQDSFLQYLKKLNRRDLVTLFLGWDCNLINGFRALYDAGEIECIPTTASHCLLPYLSTRKGKQVQINLGIKIFEKYFQKRPMGFWAEEGFVTEEIEELFHEEGIKYTFLHEQFLPKEVLFDSFPLLTSRNVLLIPYKEGVCKKVSGEMKALPDVMIIQVSHRAGCQKIFSFFKMFQEEEGNFQLPKQFFIEDLHCSSKINMKIELNKEFSERWLNKQNHEAYSAMHQMEQILWECMDHIESSRFLKMLKKWLLVSSKEWAQLLTKNNGKKEYIVAHLNIHIRQFKQFYESFGKEVPISKQISDSIFHTLTVDYLKFLRTSFKNQRFTLQQTEKEQLNILMLSWEFPPLVVGGLSRHVFDLSRALAKQGHHVVVMTTFVEGLPAYEKFQGVHVYRVLSLQPHHSDFFAWVNSLNAAMVRESLILCKKIKFHLVHAHDWLVGSAAQIIHKQLNIPLISTIHATEHGRNNGIHTTLQKTVHEKEKRLIHHSQAVIVCSEYMKNELVDLFYVSPKKISVFPNGIDAQMFLAQCQSFNIHKKYELSSDSPIVFSIGRIVYEKGFHILIEAAEFVIRKIPNVRFVIAGKGPLLHEYRELVKEKRLGGHVQFIGYITDEERNHLLDLCNVVVFPSLYEPFGIVALEGMIVGKPTVVTDTGGLQAIVEDGVSGVKVRPSDAQHLAEQIIFLLKNEEWANQLGKNGKKRAETMFSWDQIARDTTRLFERNIFSFQKGGGRVN</sequence>
<dbReference type="PANTHER" id="PTHR45947:SF3">
    <property type="entry name" value="SULFOQUINOVOSYL TRANSFERASE SQD2"/>
    <property type="match status" value="1"/>
</dbReference>
<evidence type="ECO:0000259" key="5">
    <source>
        <dbReference type="Pfam" id="PF00534"/>
    </source>
</evidence>
<dbReference type="InterPro" id="IPR004300">
    <property type="entry name" value="Glyco_hydro_57_N"/>
</dbReference>
<feature type="domain" description="Glycoside hydrolase family 57 N-terminal" evidence="6">
    <location>
        <begin position="7"/>
        <end position="179"/>
    </location>
</feature>
<dbReference type="Gene3D" id="3.20.110.10">
    <property type="entry name" value="Glycoside hydrolase 38, N terminal domain"/>
    <property type="match status" value="1"/>
</dbReference>
<protein>
    <submittedName>
        <fullName evidence="8">Glycosyltransferase</fullName>
        <ecNumber evidence="8">2.4.-.-</ecNumber>
    </submittedName>
</protein>
<dbReference type="Pfam" id="PF03065">
    <property type="entry name" value="Glyco_hydro_57"/>
    <property type="match status" value="1"/>
</dbReference>
<dbReference type="CDD" id="cd03801">
    <property type="entry name" value="GT4_PimA-like"/>
    <property type="match status" value="1"/>
</dbReference>
<dbReference type="InterPro" id="IPR028098">
    <property type="entry name" value="Glyco_trans_4-like_N"/>
</dbReference>
<dbReference type="Proteomes" id="UP001595752">
    <property type="component" value="Unassembled WGS sequence"/>
</dbReference>
<keyword evidence="8" id="KW-0808">Transferase</keyword>
<comment type="similarity">
    <text evidence="1 4">Belongs to the glycosyl hydrolase 57 family.</text>
</comment>
<dbReference type="InterPro" id="IPR050194">
    <property type="entry name" value="Glycosyltransferase_grp1"/>
</dbReference>
<reference evidence="9" key="1">
    <citation type="journal article" date="2019" name="Int. J. Syst. Evol. Microbiol.">
        <title>The Global Catalogue of Microorganisms (GCM) 10K type strain sequencing project: providing services to taxonomists for standard genome sequencing and annotation.</title>
        <authorList>
            <consortium name="The Broad Institute Genomics Platform"/>
            <consortium name="The Broad Institute Genome Sequencing Center for Infectious Disease"/>
            <person name="Wu L."/>
            <person name="Ma J."/>
        </authorList>
    </citation>
    <scope>NUCLEOTIDE SEQUENCE [LARGE SCALE GENOMIC DNA]</scope>
    <source>
        <strain evidence="9">CCUG 61889</strain>
    </source>
</reference>
<accession>A0ABV8AZC5</accession>
<dbReference type="InterPro" id="IPR028995">
    <property type="entry name" value="Glyco_hydro_57/38_cen_sf"/>
</dbReference>
<comment type="caution">
    <text evidence="8">The sequence shown here is derived from an EMBL/GenBank/DDBJ whole genome shotgun (WGS) entry which is preliminary data.</text>
</comment>
<feature type="domain" description="Glycosyltransferase subfamily 4-like N-terminal" evidence="7">
    <location>
        <begin position="418"/>
        <end position="590"/>
    </location>
</feature>
<evidence type="ECO:0000256" key="2">
    <source>
        <dbReference type="ARBA" id="ARBA00009481"/>
    </source>
</evidence>
<evidence type="ECO:0000313" key="8">
    <source>
        <dbReference type="EMBL" id="MFC3882920.1"/>
    </source>
</evidence>
<dbReference type="EMBL" id="JBHRZT010000020">
    <property type="protein sequence ID" value="MFC3882920.1"/>
    <property type="molecule type" value="Genomic_DNA"/>
</dbReference>
<evidence type="ECO:0000259" key="6">
    <source>
        <dbReference type="Pfam" id="PF03065"/>
    </source>
</evidence>
<dbReference type="SUPFAM" id="SSF88688">
    <property type="entry name" value="Families 57/38 glycoside transferase middle domain"/>
    <property type="match status" value="1"/>
</dbReference>
<dbReference type="InterPro" id="IPR001296">
    <property type="entry name" value="Glyco_trans_1"/>
</dbReference>
<keyword evidence="3 4" id="KW-0119">Carbohydrate metabolism</keyword>
<dbReference type="InterPro" id="IPR027291">
    <property type="entry name" value="Glyco_hydro_38_N_sf"/>
</dbReference>
<dbReference type="Gene3D" id="3.40.50.2000">
    <property type="entry name" value="Glycogen Phosphorylase B"/>
    <property type="match status" value="2"/>
</dbReference>
<evidence type="ECO:0000256" key="3">
    <source>
        <dbReference type="ARBA" id="ARBA00023277"/>
    </source>
</evidence>
<dbReference type="SUPFAM" id="SSF53756">
    <property type="entry name" value="UDP-Glycosyltransferase/glycogen phosphorylase"/>
    <property type="match status" value="1"/>
</dbReference>
<dbReference type="PANTHER" id="PTHR45947">
    <property type="entry name" value="SULFOQUINOVOSYL TRANSFERASE SQD2"/>
    <property type="match status" value="1"/>
</dbReference>
<evidence type="ECO:0000256" key="1">
    <source>
        <dbReference type="ARBA" id="ARBA00006821"/>
    </source>
</evidence>
<dbReference type="EC" id="2.4.-.-" evidence="8"/>
<dbReference type="GO" id="GO:0016757">
    <property type="term" value="F:glycosyltransferase activity"/>
    <property type="evidence" value="ECO:0007669"/>
    <property type="project" value="UniProtKB-KW"/>
</dbReference>
<dbReference type="SUPFAM" id="SSF88713">
    <property type="entry name" value="Glycoside hydrolase/deacetylase"/>
    <property type="match status" value="1"/>
</dbReference>
<dbReference type="InterPro" id="IPR037090">
    <property type="entry name" value="57_glycoside_trans_central"/>
</dbReference>
<keyword evidence="8" id="KW-0328">Glycosyltransferase</keyword>
<evidence type="ECO:0000256" key="4">
    <source>
        <dbReference type="RuleBase" id="RU361196"/>
    </source>
</evidence>
<dbReference type="Gene3D" id="1.20.1430.10">
    <property type="entry name" value="Families 57/38 glycoside transferase, middle domain"/>
    <property type="match status" value="1"/>
</dbReference>
<dbReference type="Pfam" id="PF00534">
    <property type="entry name" value="Glycos_transf_1"/>
    <property type="match status" value="1"/>
</dbReference>
<dbReference type="InterPro" id="IPR011330">
    <property type="entry name" value="Glyco_hydro/deAcase_b/a-brl"/>
</dbReference>
<keyword evidence="9" id="KW-1185">Reference proteome</keyword>
<dbReference type="Pfam" id="PF13439">
    <property type="entry name" value="Glyco_transf_4"/>
    <property type="match status" value="1"/>
</dbReference>
<evidence type="ECO:0000259" key="7">
    <source>
        <dbReference type="Pfam" id="PF13439"/>
    </source>
</evidence>
<gene>
    <name evidence="8" type="ORF">ACFOU2_05120</name>
</gene>
<organism evidence="8 9">
    <name type="scientific">Bacillus songklensis</name>
    <dbReference type="NCBI Taxonomy" id="1069116"/>
    <lineage>
        <taxon>Bacteria</taxon>
        <taxon>Bacillati</taxon>
        <taxon>Bacillota</taxon>
        <taxon>Bacilli</taxon>
        <taxon>Bacillales</taxon>
        <taxon>Bacillaceae</taxon>
        <taxon>Bacillus</taxon>
    </lineage>
</organism>
<proteinExistence type="inferred from homology"/>
<dbReference type="RefSeq" id="WP_377912824.1">
    <property type="nucleotide sequence ID" value="NZ_JBHRZT010000020.1"/>
</dbReference>
<evidence type="ECO:0000313" key="9">
    <source>
        <dbReference type="Proteomes" id="UP001595752"/>
    </source>
</evidence>